<evidence type="ECO:0000256" key="3">
    <source>
        <dbReference type="ARBA" id="ARBA00022630"/>
    </source>
</evidence>
<proteinExistence type="inferred from homology"/>
<dbReference type="InterPro" id="IPR007867">
    <property type="entry name" value="GMC_OxRtase_C"/>
</dbReference>
<feature type="domain" description="Glucose-methanol-choline oxidoreductase N-terminal" evidence="8">
    <location>
        <begin position="36"/>
        <end position="346"/>
    </location>
</feature>
<evidence type="ECO:0000259" key="8">
    <source>
        <dbReference type="Pfam" id="PF00732"/>
    </source>
</evidence>
<feature type="signal peptide" evidence="7">
    <location>
        <begin position="1"/>
        <end position="22"/>
    </location>
</feature>
<evidence type="ECO:0000256" key="6">
    <source>
        <dbReference type="PIRSR" id="PIRSR000137-2"/>
    </source>
</evidence>
<dbReference type="Pfam" id="PF00732">
    <property type="entry name" value="GMC_oxred_N"/>
    <property type="match status" value="1"/>
</dbReference>
<dbReference type="GO" id="GO:0050660">
    <property type="term" value="F:flavin adenine dinucleotide binding"/>
    <property type="evidence" value="ECO:0007669"/>
    <property type="project" value="InterPro"/>
</dbReference>
<dbReference type="AlphaFoldDB" id="A0AAW0GHD5"/>
<feature type="active site" description="Proton acceptor" evidence="5">
    <location>
        <position position="579"/>
    </location>
</feature>
<dbReference type="Gene3D" id="3.30.560.10">
    <property type="entry name" value="Glucose Oxidase, domain 3"/>
    <property type="match status" value="1"/>
</dbReference>
<evidence type="ECO:0000256" key="5">
    <source>
        <dbReference type="PIRSR" id="PIRSR000137-1"/>
    </source>
</evidence>
<dbReference type="SUPFAM" id="SSF51905">
    <property type="entry name" value="FAD/NAD(P)-binding domain"/>
    <property type="match status" value="1"/>
</dbReference>
<dbReference type="PANTHER" id="PTHR11552">
    <property type="entry name" value="GLUCOSE-METHANOL-CHOLINE GMC OXIDOREDUCTASE"/>
    <property type="match status" value="1"/>
</dbReference>
<gene>
    <name evidence="10" type="ORF">QCA50_007406</name>
</gene>
<evidence type="ECO:0000256" key="4">
    <source>
        <dbReference type="ARBA" id="ARBA00022827"/>
    </source>
</evidence>
<feature type="binding site" evidence="6">
    <location>
        <position position="262"/>
    </location>
    <ligand>
        <name>FAD</name>
        <dbReference type="ChEBI" id="CHEBI:57692"/>
    </ligand>
</feature>
<evidence type="ECO:0000256" key="2">
    <source>
        <dbReference type="ARBA" id="ARBA00010790"/>
    </source>
</evidence>
<keyword evidence="4 6" id="KW-0274">FAD</keyword>
<protein>
    <submittedName>
        <fullName evidence="10">Uncharacterized protein</fullName>
    </submittedName>
</protein>
<evidence type="ECO:0000259" key="9">
    <source>
        <dbReference type="Pfam" id="PF05199"/>
    </source>
</evidence>
<feature type="chain" id="PRO_5043541720" evidence="7">
    <location>
        <begin position="23"/>
        <end position="601"/>
    </location>
</feature>
<dbReference type="PIRSF" id="PIRSF000137">
    <property type="entry name" value="Alcohol_oxidase"/>
    <property type="match status" value="1"/>
</dbReference>
<reference evidence="10 11" key="1">
    <citation type="submission" date="2022-09" db="EMBL/GenBank/DDBJ databases">
        <authorList>
            <person name="Palmer J.M."/>
        </authorList>
    </citation>
    <scope>NUCLEOTIDE SEQUENCE [LARGE SCALE GENOMIC DNA]</scope>
    <source>
        <strain evidence="10 11">DSM 7382</strain>
    </source>
</reference>
<sequence>MKFQLLVIPFVHLAFLPNLVSATVYTSHTQLTKRQYDIIIIGGGTAGSVLANRLTENSKVSVLVIEAGADTKDNLSVQVPFLGSTLPGTAVDWAFTSTAQSGLNGRTIPYARGLGLGGSSAINLLTYNRGSDDIWNSWASITGDSAWCWNNVKQYYLKSSSLVAPADGRDTTGQVDPSVHGSGPVEVSVPGFSLPIDTLVVQTSKQLGGRFKYNVDFNSGDFTGVGFMQSTVGGGERSDANTAYLQPVISRSNLDVLINTQVTKLVQSGTSKLGPIFNIVELGSTADKNNRSQVMALKETILSAGVIGTPQILQLSGIGPSASLKSLGITPLLDIADVGTGLVDHPMVANYFQVSSNGTWDDVLRDNSLLGSTLGQWQSSRQGLFVDSPANTQGYQRLPAGSSALAGIADPAAGSKSAHTELIFVDGFAPFGELTQPATGNYLTVLTAVVSPTSRGSVTLASTDPFAKPLINPAVLTTNFDILAMVQAMKDAQTFLAAAPWQQDFKPVAFGDLANAKTDADKATFARNNAVTVNHPAGTARMSSASSKSGVVDSQLRVKGAQFLRVVDASVFPTIPECHIQAAVYIVAERAADLIKTAYGL</sequence>
<evidence type="ECO:0000256" key="1">
    <source>
        <dbReference type="ARBA" id="ARBA00001974"/>
    </source>
</evidence>
<dbReference type="InterPro" id="IPR036188">
    <property type="entry name" value="FAD/NAD-bd_sf"/>
</dbReference>
<feature type="domain" description="Glucose-methanol-choline oxidoreductase C-terminal" evidence="9">
    <location>
        <begin position="452"/>
        <end position="588"/>
    </location>
</feature>
<keyword evidence="11" id="KW-1185">Reference proteome</keyword>
<dbReference type="SUPFAM" id="SSF54373">
    <property type="entry name" value="FAD-linked reductases, C-terminal domain"/>
    <property type="match status" value="1"/>
</dbReference>
<evidence type="ECO:0000256" key="7">
    <source>
        <dbReference type="SAM" id="SignalP"/>
    </source>
</evidence>
<dbReference type="InterPro" id="IPR012132">
    <property type="entry name" value="GMC_OxRdtase"/>
</dbReference>
<dbReference type="InterPro" id="IPR000172">
    <property type="entry name" value="GMC_OxRdtase_N"/>
</dbReference>
<keyword evidence="3" id="KW-0285">Flavoprotein</keyword>
<evidence type="ECO:0000313" key="10">
    <source>
        <dbReference type="EMBL" id="KAK7689613.1"/>
    </source>
</evidence>
<organism evidence="10 11">
    <name type="scientific">Cerrena zonata</name>
    <dbReference type="NCBI Taxonomy" id="2478898"/>
    <lineage>
        <taxon>Eukaryota</taxon>
        <taxon>Fungi</taxon>
        <taxon>Dikarya</taxon>
        <taxon>Basidiomycota</taxon>
        <taxon>Agaricomycotina</taxon>
        <taxon>Agaricomycetes</taxon>
        <taxon>Polyporales</taxon>
        <taxon>Cerrenaceae</taxon>
        <taxon>Cerrena</taxon>
    </lineage>
</organism>
<dbReference type="GO" id="GO:0016614">
    <property type="term" value="F:oxidoreductase activity, acting on CH-OH group of donors"/>
    <property type="evidence" value="ECO:0007669"/>
    <property type="project" value="InterPro"/>
</dbReference>
<dbReference type="Pfam" id="PF05199">
    <property type="entry name" value="GMC_oxred_C"/>
    <property type="match status" value="1"/>
</dbReference>
<dbReference type="Proteomes" id="UP001385951">
    <property type="component" value="Unassembled WGS sequence"/>
</dbReference>
<comment type="similarity">
    <text evidence="2">Belongs to the GMC oxidoreductase family.</text>
</comment>
<comment type="cofactor">
    <cofactor evidence="1 6">
        <name>FAD</name>
        <dbReference type="ChEBI" id="CHEBI:57692"/>
    </cofactor>
</comment>
<accession>A0AAW0GHD5</accession>
<evidence type="ECO:0000313" key="11">
    <source>
        <dbReference type="Proteomes" id="UP001385951"/>
    </source>
</evidence>
<dbReference type="Gene3D" id="3.50.50.60">
    <property type="entry name" value="FAD/NAD(P)-binding domain"/>
    <property type="match status" value="1"/>
</dbReference>
<name>A0AAW0GHD5_9APHY</name>
<feature type="active site" description="Proton donor" evidence="5">
    <location>
        <position position="535"/>
    </location>
</feature>
<keyword evidence="7" id="KW-0732">Signal</keyword>
<dbReference type="PANTHER" id="PTHR11552:SF147">
    <property type="entry name" value="CHOLINE DEHYDROGENASE, MITOCHONDRIAL"/>
    <property type="match status" value="1"/>
</dbReference>
<dbReference type="EMBL" id="JASBNA010000008">
    <property type="protein sequence ID" value="KAK7689613.1"/>
    <property type="molecule type" value="Genomic_DNA"/>
</dbReference>
<comment type="caution">
    <text evidence="10">The sequence shown here is derived from an EMBL/GenBank/DDBJ whole genome shotgun (WGS) entry which is preliminary data.</text>
</comment>